<sequence>MTAAFALTSGDALATGDGENGGDLSSAWFVVPLPNAAYEGAPVTIDAEIGVHQGLDGVSISSIELFVDDESIGAQDCPDGCTFPGIELAKGVHDLELVADSGYATGVKVYVDEPAPGGTSATGDDGDSEGGGKCSVQDGPAPGWGVLALPLLLLVPGFRSRR</sequence>
<dbReference type="OrthoDB" id="5532665at2"/>
<gene>
    <name evidence="2" type="ORF">ENSA5_39440</name>
</gene>
<keyword evidence="3" id="KW-1185">Reference proteome</keyword>
<dbReference type="AlphaFoldDB" id="A0A2S9XR69"/>
<evidence type="ECO:0000256" key="1">
    <source>
        <dbReference type="SAM" id="MobiDB-lite"/>
    </source>
</evidence>
<dbReference type="EMBL" id="PVNK01000171">
    <property type="protein sequence ID" value="PRP95359.1"/>
    <property type="molecule type" value="Genomic_DNA"/>
</dbReference>
<reference evidence="2 3" key="1">
    <citation type="submission" date="2018-03" db="EMBL/GenBank/DDBJ databases">
        <title>Draft Genome Sequences of the Obligatory Marine Myxobacteria Enhygromyxa salina SWB005.</title>
        <authorList>
            <person name="Poehlein A."/>
            <person name="Moghaddam J.A."/>
            <person name="Harms H."/>
            <person name="Alanjari M."/>
            <person name="Koenig G.M."/>
            <person name="Daniel R."/>
            <person name="Schaeberle T.F."/>
        </authorList>
    </citation>
    <scope>NUCLEOTIDE SEQUENCE [LARGE SCALE GENOMIC DNA]</scope>
    <source>
        <strain evidence="2 3">SWB005</strain>
    </source>
</reference>
<dbReference type="Proteomes" id="UP000237968">
    <property type="component" value="Unassembled WGS sequence"/>
</dbReference>
<dbReference type="RefSeq" id="WP_106393255.1">
    <property type="nucleotide sequence ID" value="NZ_PVNK01000171.1"/>
</dbReference>
<organism evidence="2 3">
    <name type="scientific">Enhygromyxa salina</name>
    <dbReference type="NCBI Taxonomy" id="215803"/>
    <lineage>
        <taxon>Bacteria</taxon>
        <taxon>Pseudomonadati</taxon>
        <taxon>Myxococcota</taxon>
        <taxon>Polyangia</taxon>
        <taxon>Nannocystales</taxon>
        <taxon>Nannocystaceae</taxon>
        <taxon>Enhygromyxa</taxon>
    </lineage>
</organism>
<feature type="region of interest" description="Disordered" evidence="1">
    <location>
        <begin position="114"/>
        <end position="137"/>
    </location>
</feature>
<evidence type="ECO:0000313" key="3">
    <source>
        <dbReference type="Proteomes" id="UP000237968"/>
    </source>
</evidence>
<dbReference type="NCBIfam" id="TIGR03901">
    <property type="entry name" value="MYXO-CTERM"/>
    <property type="match status" value="1"/>
</dbReference>
<comment type="caution">
    <text evidence="2">The sequence shown here is derived from an EMBL/GenBank/DDBJ whole genome shotgun (WGS) entry which is preliminary data.</text>
</comment>
<name>A0A2S9XR69_9BACT</name>
<evidence type="ECO:0000313" key="2">
    <source>
        <dbReference type="EMBL" id="PRP95359.1"/>
    </source>
</evidence>
<dbReference type="InterPro" id="IPR024038">
    <property type="entry name" value="MYXO-CTERM"/>
</dbReference>
<proteinExistence type="predicted"/>
<accession>A0A2S9XR69</accession>
<protein>
    <submittedName>
        <fullName evidence="2">Uncharacterized protein</fullName>
    </submittedName>
</protein>